<sequence>MIHASTIFDTNFTRTDTAQVSSSLPRSKRFSTQSNLRQSQARNSRYGAWYLPKNLWQHSLKTDELQDPKVLQAEREDPLRKREEQMNSRLAPLHGIDAFKEYLVEKNVRRLPKLITDVEQYRLDNPREVANA</sequence>
<feature type="region of interest" description="Disordered" evidence="2">
    <location>
        <begin position="18"/>
        <end position="41"/>
    </location>
</feature>
<comment type="caution">
    <text evidence="3">The sequence shown here is derived from an EMBL/GenBank/DDBJ whole genome shotgun (WGS) entry which is preliminary data.</text>
</comment>
<dbReference type="PANTHER" id="PTHR46449">
    <property type="entry name" value="ZGC:158260"/>
    <property type="match status" value="1"/>
</dbReference>
<organism evidence="3 4">
    <name type="scientific">Rotaria magnacalcarata</name>
    <dbReference type="NCBI Taxonomy" id="392030"/>
    <lineage>
        <taxon>Eukaryota</taxon>
        <taxon>Metazoa</taxon>
        <taxon>Spiralia</taxon>
        <taxon>Gnathifera</taxon>
        <taxon>Rotifera</taxon>
        <taxon>Eurotatoria</taxon>
        <taxon>Bdelloidea</taxon>
        <taxon>Philodinida</taxon>
        <taxon>Philodinidae</taxon>
        <taxon>Rotaria</taxon>
    </lineage>
</organism>
<evidence type="ECO:0000313" key="3">
    <source>
        <dbReference type="EMBL" id="CAF5206793.1"/>
    </source>
</evidence>
<evidence type="ECO:0000256" key="1">
    <source>
        <dbReference type="ARBA" id="ARBA00005277"/>
    </source>
</evidence>
<proteinExistence type="inferred from homology"/>
<dbReference type="EMBL" id="CAJOBJ010349893">
    <property type="protein sequence ID" value="CAF5206793.1"/>
    <property type="molecule type" value="Genomic_DNA"/>
</dbReference>
<dbReference type="PANTHER" id="PTHR46449:SF5">
    <property type="entry name" value="FAMILY WITH SEQUENCE SIMILARITY 47 MEMBER E"/>
    <property type="match status" value="1"/>
</dbReference>
<dbReference type="GO" id="GO:0000785">
    <property type="term" value="C:chromatin"/>
    <property type="evidence" value="ECO:0007669"/>
    <property type="project" value="TreeGrafter"/>
</dbReference>
<evidence type="ECO:0000313" key="4">
    <source>
        <dbReference type="Proteomes" id="UP000681720"/>
    </source>
</evidence>
<dbReference type="GO" id="GO:0045815">
    <property type="term" value="P:transcription initiation-coupled chromatin remodeling"/>
    <property type="evidence" value="ECO:0007669"/>
    <property type="project" value="TreeGrafter"/>
</dbReference>
<dbReference type="InterPro" id="IPR032743">
    <property type="entry name" value="FAM47"/>
</dbReference>
<dbReference type="AlphaFoldDB" id="A0A8S3IUX1"/>
<dbReference type="Proteomes" id="UP000681720">
    <property type="component" value="Unassembled WGS sequence"/>
</dbReference>
<protein>
    <submittedName>
        <fullName evidence="3">Uncharacterized protein</fullName>
    </submittedName>
</protein>
<comment type="similarity">
    <text evidence="1">Belongs to the FAM47 family.</text>
</comment>
<feature type="non-terminal residue" evidence="3">
    <location>
        <position position="132"/>
    </location>
</feature>
<evidence type="ECO:0000256" key="2">
    <source>
        <dbReference type="SAM" id="MobiDB-lite"/>
    </source>
</evidence>
<name>A0A8S3IUX1_9BILA</name>
<reference evidence="3" key="1">
    <citation type="submission" date="2021-02" db="EMBL/GenBank/DDBJ databases">
        <authorList>
            <person name="Nowell W R."/>
        </authorList>
    </citation>
    <scope>NUCLEOTIDE SEQUENCE</scope>
</reference>
<gene>
    <name evidence="3" type="ORF">GIL414_LOCUS78424</name>
</gene>
<accession>A0A8S3IUX1</accession>